<evidence type="ECO:0000313" key="4">
    <source>
        <dbReference type="EMBL" id="OMO95119.1"/>
    </source>
</evidence>
<sequence>MALIATLIICYRTMLHLIDNFSIKLLESESTNLFLGKAIGIDLRTTYSCVGVWQNDRVEIIAKDQGN</sequence>
<keyword evidence="2" id="KW-0547">Nucleotide-binding</keyword>
<dbReference type="Gene3D" id="3.30.420.40">
    <property type="match status" value="1"/>
</dbReference>
<dbReference type="GO" id="GO:0005524">
    <property type="term" value="F:ATP binding"/>
    <property type="evidence" value="ECO:0007669"/>
    <property type="project" value="UniProtKB-KW"/>
</dbReference>
<dbReference type="Proteomes" id="UP000187203">
    <property type="component" value="Unassembled WGS sequence"/>
</dbReference>
<accession>A0A1R3JJU8</accession>
<dbReference type="InterPro" id="IPR043129">
    <property type="entry name" value="ATPase_NBD"/>
</dbReference>
<gene>
    <name evidence="4" type="ORF">COLO4_16059</name>
</gene>
<dbReference type="AlphaFoldDB" id="A0A1R3JJU8"/>
<name>A0A1R3JJU8_9ROSI</name>
<dbReference type="EMBL" id="AWUE01015893">
    <property type="protein sequence ID" value="OMO95119.1"/>
    <property type="molecule type" value="Genomic_DNA"/>
</dbReference>
<evidence type="ECO:0000256" key="1">
    <source>
        <dbReference type="ARBA" id="ARBA00007381"/>
    </source>
</evidence>
<keyword evidence="4" id="KW-0346">Stress response</keyword>
<dbReference type="Pfam" id="PF00012">
    <property type="entry name" value="HSP70"/>
    <property type="match status" value="1"/>
</dbReference>
<dbReference type="SUPFAM" id="SSF53067">
    <property type="entry name" value="Actin-like ATPase domain"/>
    <property type="match status" value="1"/>
</dbReference>
<dbReference type="STRING" id="93759.A0A1R3JJU8"/>
<protein>
    <submittedName>
        <fullName evidence="4">Heat shock protein 70 family</fullName>
    </submittedName>
</protein>
<comment type="similarity">
    <text evidence="1">Belongs to the heat shock protein 70 family.</text>
</comment>
<evidence type="ECO:0000256" key="2">
    <source>
        <dbReference type="ARBA" id="ARBA00022741"/>
    </source>
</evidence>
<evidence type="ECO:0000313" key="5">
    <source>
        <dbReference type="Proteomes" id="UP000187203"/>
    </source>
</evidence>
<dbReference type="OrthoDB" id="3789372at2759"/>
<organism evidence="4 5">
    <name type="scientific">Corchorus olitorius</name>
    <dbReference type="NCBI Taxonomy" id="93759"/>
    <lineage>
        <taxon>Eukaryota</taxon>
        <taxon>Viridiplantae</taxon>
        <taxon>Streptophyta</taxon>
        <taxon>Embryophyta</taxon>
        <taxon>Tracheophyta</taxon>
        <taxon>Spermatophyta</taxon>
        <taxon>Magnoliopsida</taxon>
        <taxon>eudicotyledons</taxon>
        <taxon>Gunneridae</taxon>
        <taxon>Pentapetalae</taxon>
        <taxon>rosids</taxon>
        <taxon>malvids</taxon>
        <taxon>Malvales</taxon>
        <taxon>Malvaceae</taxon>
        <taxon>Grewioideae</taxon>
        <taxon>Apeibeae</taxon>
        <taxon>Corchorus</taxon>
    </lineage>
</organism>
<dbReference type="InterPro" id="IPR013126">
    <property type="entry name" value="Hsp_70_fam"/>
</dbReference>
<dbReference type="FunFam" id="3.30.420.40:FF:000028">
    <property type="entry name" value="heat shock 70 kDa protein-like"/>
    <property type="match status" value="1"/>
</dbReference>
<keyword evidence="5" id="KW-1185">Reference proteome</keyword>
<dbReference type="GO" id="GO:0140662">
    <property type="term" value="F:ATP-dependent protein folding chaperone"/>
    <property type="evidence" value="ECO:0007669"/>
    <property type="project" value="InterPro"/>
</dbReference>
<proteinExistence type="inferred from homology"/>
<evidence type="ECO:0000256" key="3">
    <source>
        <dbReference type="ARBA" id="ARBA00022840"/>
    </source>
</evidence>
<reference evidence="5" key="1">
    <citation type="submission" date="2013-09" db="EMBL/GenBank/DDBJ databases">
        <title>Corchorus olitorius genome sequencing.</title>
        <authorList>
            <person name="Alam M."/>
            <person name="Haque M.S."/>
            <person name="Islam M.S."/>
            <person name="Emdad E.M."/>
            <person name="Islam M.M."/>
            <person name="Ahmed B."/>
            <person name="Halim A."/>
            <person name="Hossen Q.M.M."/>
            <person name="Hossain M.Z."/>
            <person name="Ahmed R."/>
            <person name="Khan M.M."/>
            <person name="Islam R."/>
            <person name="Rashid M.M."/>
            <person name="Khan S.A."/>
            <person name="Rahman M.S."/>
            <person name="Alam M."/>
            <person name="Yahiya A.S."/>
            <person name="Khan M.S."/>
            <person name="Azam M.S."/>
            <person name="Haque T."/>
            <person name="Lashkar M.Z.H."/>
            <person name="Akhand A.I."/>
            <person name="Morshed G."/>
            <person name="Roy S."/>
            <person name="Uddin K.S."/>
            <person name="Rabeya T."/>
            <person name="Hossain A.S."/>
            <person name="Chowdhury A."/>
            <person name="Snigdha A.R."/>
            <person name="Mortoza M.S."/>
            <person name="Matin S.A."/>
            <person name="Hoque S.M.E."/>
            <person name="Islam M.K."/>
            <person name="Roy D.K."/>
            <person name="Haider R."/>
            <person name="Moosa M.M."/>
            <person name="Elias S.M."/>
            <person name="Hasan A.M."/>
            <person name="Jahan S."/>
            <person name="Shafiuddin M."/>
            <person name="Mahmood N."/>
            <person name="Shommy N.S."/>
        </authorList>
    </citation>
    <scope>NUCLEOTIDE SEQUENCE [LARGE SCALE GENOMIC DNA]</scope>
    <source>
        <strain evidence="5">cv. O-4</strain>
    </source>
</reference>
<comment type="caution">
    <text evidence="4">The sequence shown here is derived from an EMBL/GenBank/DDBJ whole genome shotgun (WGS) entry which is preliminary data.</text>
</comment>
<keyword evidence="3" id="KW-0067">ATP-binding</keyword>